<dbReference type="EC" id="6.5.1.4" evidence="5 6"/>
<dbReference type="InterPro" id="IPR013792">
    <property type="entry name" value="RNA3'P_cycl/enolpyr_Trfase_a/b"/>
</dbReference>
<keyword evidence="3 5" id="KW-0547">Nucleotide-binding</keyword>
<dbReference type="Gene3D" id="3.30.360.20">
    <property type="entry name" value="RNA 3'-terminal phosphate cyclase, insert domain"/>
    <property type="match status" value="1"/>
</dbReference>
<keyword evidence="10" id="KW-1185">Reference proteome</keyword>
<evidence type="ECO:0000259" key="7">
    <source>
        <dbReference type="Pfam" id="PF01137"/>
    </source>
</evidence>
<dbReference type="GO" id="GO:0003963">
    <property type="term" value="F:RNA-3'-phosphate cyclase activity"/>
    <property type="evidence" value="ECO:0007669"/>
    <property type="project" value="UniProtKB-EC"/>
</dbReference>
<dbReference type="SUPFAM" id="SSF55205">
    <property type="entry name" value="EPT/RTPC-like"/>
    <property type="match status" value="2"/>
</dbReference>
<keyword evidence="5" id="KW-0067">ATP-binding</keyword>
<feature type="binding site" evidence="5">
    <location>
        <position position="102"/>
    </location>
    <ligand>
        <name>ATP</name>
        <dbReference type="ChEBI" id="CHEBI:30616"/>
    </ligand>
</feature>
<evidence type="ECO:0000256" key="3">
    <source>
        <dbReference type="ARBA" id="ARBA00022741"/>
    </source>
</evidence>
<comment type="subcellular location">
    <subcellularLocation>
        <location evidence="5">Cytoplasm</location>
    </subcellularLocation>
</comment>
<accession>A0ABP1C4J0</accession>
<protein>
    <recommendedName>
        <fullName evidence="5 6">RNA 3'-terminal phosphate cyclase</fullName>
        <shortName evidence="5">RNA cyclase</shortName>
        <shortName evidence="5">RNA-3'-phosphate cyclase</shortName>
        <ecNumber evidence="5 6">6.5.1.4</ecNumber>
    </recommendedName>
</protein>
<dbReference type="PANTHER" id="PTHR11096">
    <property type="entry name" value="RNA 3' TERMINAL PHOSPHATE CYCLASE"/>
    <property type="match status" value="1"/>
</dbReference>
<dbReference type="InterPro" id="IPR013791">
    <property type="entry name" value="RNA3'-term_phos_cycl_insert"/>
</dbReference>
<evidence type="ECO:0000313" key="10">
    <source>
        <dbReference type="Proteomes" id="UP001497493"/>
    </source>
</evidence>
<keyword evidence="5" id="KW-0963">Cytoplasm</keyword>
<comment type="function">
    <text evidence="5">Catalyzes the conversion of 3'-phosphate to a 2',3'-cyclic phosphodiester at the end of RNA. The mechanism of action of the enzyme occurs in 3 steps: (A) adenylation of the enzyme by ATP; (B) transfer of adenylate to an RNA-N3'P to produce RNA-N3'PP5'A; (C) and attack of the adjacent 2'-hydroxyl on the 3'-phosphorus in the diester linkage to produce the cyclic end product. The biological role of this enzyme is unknown but it is likely to function in some aspects of cellular RNA processing.</text>
</comment>
<evidence type="ECO:0000256" key="1">
    <source>
        <dbReference type="ARBA" id="ARBA00009206"/>
    </source>
</evidence>
<evidence type="ECO:0000313" key="9">
    <source>
        <dbReference type="EMBL" id="CAL1239120.1"/>
    </source>
</evidence>
<dbReference type="PANTHER" id="PTHR11096:SF0">
    <property type="entry name" value="RNA 3'-TERMINAL PHOSPHATE CYCLASE"/>
    <property type="match status" value="1"/>
</dbReference>
<dbReference type="RefSeq" id="WP_348758708.1">
    <property type="nucleotide sequence ID" value="NZ_OZ026884.1"/>
</dbReference>
<dbReference type="HAMAP" id="MF_00200">
    <property type="entry name" value="RTC"/>
    <property type="match status" value="1"/>
</dbReference>
<dbReference type="PIRSF" id="PIRSF005378">
    <property type="entry name" value="RNA3'_term_phos_cycl_euk"/>
    <property type="match status" value="1"/>
</dbReference>
<evidence type="ECO:0000256" key="4">
    <source>
        <dbReference type="ARBA" id="ARBA00024481"/>
    </source>
</evidence>
<evidence type="ECO:0000256" key="5">
    <source>
        <dbReference type="HAMAP-Rule" id="MF_00200"/>
    </source>
</evidence>
<dbReference type="EMBL" id="OZ026884">
    <property type="protein sequence ID" value="CAL1239120.1"/>
    <property type="molecule type" value="Genomic_DNA"/>
</dbReference>
<name>A0ABP1C4J0_9GAMM</name>
<feature type="domain" description="RNA 3'-terminal phosphate cyclase" evidence="7">
    <location>
        <begin position="10"/>
        <end position="331"/>
    </location>
</feature>
<dbReference type="InterPro" id="IPR020719">
    <property type="entry name" value="RNA3'_term_phos_cycl-like_CS"/>
</dbReference>
<organism evidence="9 10">
    <name type="scientific">Candidatus Methylocalor cossyra</name>
    <dbReference type="NCBI Taxonomy" id="3108543"/>
    <lineage>
        <taxon>Bacteria</taxon>
        <taxon>Pseudomonadati</taxon>
        <taxon>Pseudomonadota</taxon>
        <taxon>Gammaproteobacteria</taxon>
        <taxon>Methylococcales</taxon>
        <taxon>Methylococcaceae</taxon>
        <taxon>Candidatus Methylocalor</taxon>
    </lineage>
</organism>
<gene>
    <name evidence="5 9" type="primary">rtcA</name>
    <name evidence="9" type="ORF">MECH1_V1_0344</name>
</gene>
<keyword evidence="2 5" id="KW-0436">Ligase</keyword>
<dbReference type="NCBIfam" id="TIGR03399">
    <property type="entry name" value="RNA_3prim_cycl"/>
    <property type="match status" value="1"/>
</dbReference>
<comment type="similarity">
    <text evidence="1 5">Belongs to the RNA 3'-terminal cyclase family. Type 1 subfamily.</text>
</comment>
<dbReference type="InterPro" id="IPR037136">
    <property type="entry name" value="RNA3'_phos_cyclase_dom_sf"/>
</dbReference>
<dbReference type="InterPro" id="IPR000228">
    <property type="entry name" value="RNA3'_term_phos_cyc"/>
</dbReference>
<reference evidence="9 10" key="1">
    <citation type="submission" date="2024-04" db="EMBL/GenBank/DDBJ databases">
        <authorList>
            <person name="Cremers G."/>
        </authorList>
    </citation>
    <scope>NUCLEOTIDE SEQUENCE [LARGE SCALE GENOMIC DNA]</scope>
    <source>
        <strain evidence="9">MeCH1-AG</strain>
    </source>
</reference>
<dbReference type="Pfam" id="PF05189">
    <property type="entry name" value="RTC_insert"/>
    <property type="match status" value="1"/>
</dbReference>
<feature type="active site" description="Tele-AMP-histidine intermediate" evidence="5">
    <location>
        <position position="313"/>
    </location>
</feature>
<proteinExistence type="inferred from homology"/>
<evidence type="ECO:0000256" key="2">
    <source>
        <dbReference type="ARBA" id="ARBA00022598"/>
    </source>
</evidence>
<dbReference type="SUPFAM" id="SSF52913">
    <property type="entry name" value="RNA 3'-terminal phosphate cyclase, RPTC, insert domain"/>
    <property type="match status" value="1"/>
</dbReference>
<evidence type="ECO:0000256" key="6">
    <source>
        <dbReference type="NCBIfam" id="TIGR03399"/>
    </source>
</evidence>
<dbReference type="Gene3D" id="3.65.10.20">
    <property type="entry name" value="RNA 3'-terminal phosphate cyclase domain"/>
    <property type="match status" value="1"/>
</dbReference>
<feature type="binding site" evidence="5">
    <location>
        <begin position="287"/>
        <end position="291"/>
    </location>
    <ligand>
        <name>ATP</name>
        <dbReference type="ChEBI" id="CHEBI:30616"/>
    </ligand>
</feature>
<dbReference type="InterPro" id="IPR036553">
    <property type="entry name" value="RPTC_insert"/>
</dbReference>
<dbReference type="Proteomes" id="UP001497493">
    <property type="component" value="Chromosome"/>
</dbReference>
<dbReference type="InterPro" id="IPR023797">
    <property type="entry name" value="RNA3'_phos_cyclase_dom"/>
</dbReference>
<dbReference type="InterPro" id="IPR017770">
    <property type="entry name" value="RNA3'_term_phos_cyc_type_1"/>
</dbReference>
<feature type="domain" description="RNA 3'-terminal phosphate cyclase insert" evidence="8">
    <location>
        <begin position="183"/>
        <end position="278"/>
    </location>
</feature>
<comment type="catalytic activity">
    <reaction evidence="4 5">
        <text>a 3'-end 3'-phospho-ribonucleotide-RNA + ATP = a 3'-end 2',3'-cyclophospho-ribonucleotide-RNA + AMP + diphosphate</text>
        <dbReference type="Rhea" id="RHEA:23976"/>
        <dbReference type="Rhea" id="RHEA-COMP:10463"/>
        <dbReference type="Rhea" id="RHEA-COMP:10464"/>
        <dbReference type="ChEBI" id="CHEBI:30616"/>
        <dbReference type="ChEBI" id="CHEBI:33019"/>
        <dbReference type="ChEBI" id="CHEBI:83062"/>
        <dbReference type="ChEBI" id="CHEBI:83064"/>
        <dbReference type="ChEBI" id="CHEBI:456215"/>
        <dbReference type="EC" id="6.5.1.4"/>
    </reaction>
</comment>
<evidence type="ECO:0000259" key="8">
    <source>
        <dbReference type="Pfam" id="PF05189"/>
    </source>
</evidence>
<dbReference type="Pfam" id="PF01137">
    <property type="entry name" value="RTC"/>
    <property type="match status" value="1"/>
</dbReference>
<dbReference type="PROSITE" id="PS01287">
    <property type="entry name" value="RTC"/>
    <property type="match status" value="1"/>
</dbReference>
<sequence>MQWLTIDGSYGEGGGQLSRYAVALAAITGRPLHLTGIRARRPKPGLMAQHLTALRAVARVAGGVLEGAELGSTEVHFRPGPIQGGHYHFEVGTAGSVVLVLQALLPVALKADGPIRLVLGGGTDVAMAPPLDYLRHVFLPWLTALGAEVRIESARHGYYPKGGGQLTVAVRPCHQFAPLVAETPGPLHAIRGRAHVTHLPPHIPERMAAATRQALTGFAPIQVEARVLDEAEGFGIGGALVLAAETEHGVVGAATVAQRGVPAERLGRAVGQALRADLEAGAALDEHAADQLLLYAAQARGRSLLTVRRVSLHAQTVLWLLEQFLPVRFRVEPWRGLQRIEVSHG</sequence>